<keyword evidence="1" id="KW-0732">Signal</keyword>
<evidence type="ECO:0000313" key="2">
    <source>
        <dbReference type="EMBL" id="TDZ40053.1"/>
    </source>
</evidence>
<dbReference type="EMBL" id="QAPG01000007">
    <property type="protein sequence ID" value="TDZ40053.1"/>
    <property type="molecule type" value="Genomic_DNA"/>
</dbReference>
<name>A0A4R8QY98_9PEZI</name>
<reference evidence="2 3" key="1">
    <citation type="submission" date="2018-11" db="EMBL/GenBank/DDBJ databases">
        <title>Genome sequence and assembly of Colletotrichum spinosum.</title>
        <authorList>
            <person name="Gan P."/>
            <person name="Shirasu K."/>
        </authorList>
    </citation>
    <scope>NUCLEOTIDE SEQUENCE [LARGE SCALE GENOMIC DNA]</scope>
    <source>
        <strain evidence="2 3">CBS 515.97</strain>
    </source>
</reference>
<evidence type="ECO:0000313" key="3">
    <source>
        <dbReference type="Proteomes" id="UP000295083"/>
    </source>
</evidence>
<evidence type="ECO:0000256" key="1">
    <source>
        <dbReference type="SAM" id="SignalP"/>
    </source>
</evidence>
<dbReference type="AlphaFoldDB" id="A0A4R8QY98"/>
<accession>A0A4R8QY98</accession>
<proteinExistence type="predicted"/>
<gene>
    <name evidence="2" type="ORF">C8035_v004970</name>
</gene>
<sequence>MKFLLSAVVFAAAAMAANPQLVSLSKRAVYPQEGQVCCRHDGAHNCICVARSDDACDRGICIY</sequence>
<comment type="caution">
    <text evidence="2">The sequence shown here is derived from an EMBL/GenBank/DDBJ whole genome shotgun (WGS) entry which is preliminary data.</text>
</comment>
<feature type="signal peptide" evidence="1">
    <location>
        <begin position="1"/>
        <end position="16"/>
    </location>
</feature>
<dbReference type="Proteomes" id="UP000295083">
    <property type="component" value="Unassembled WGS sequence"/>
</dbReference>
<keyword evidence="3" id="KW-1185">Reference proteome</keyword>
<protein>
    <submittedName>
        <fullName evidence="2">Uncharacterized protein</fullName>
    </submittedName>
</protein>
<organism evidence="2 3">
    <name type="scientific">Colletotrichum spinosum</name>
    <dbReference type="NCBI Taxonomy" id="1347390"/>
    <lineage>
        <taxon>Eukaryota</taxon>
        <taxon>Fungi</taxon>
        <taxon>Dikarya</taxon>
        <taxon>Ascomycota</taxon>
        <taxon>Pezizomycotina</taxon>
        <taxon>Sordariomycetes</taxon>
        <taxon>Hypocreomycetidae</taxon>
        <taxon>Glomerellales</taxon>
        <taxon>Glomerellaceae</taxon>
        <taxon>Colletotrichum</taxon>
        <taxon>Colletotrichum orbiculare species complex</taxon>
    </lineage>
</organism>
<feature type="chain" id="PRO_5020435133" evidence="1">
    <location>
        <begin position="17"/>
        <end position="63"/>
    </location>
</feature>